<dbReference type="AlphaFoldDB" id="A0A1X7VTP0"/>
<evidence type="ECO:0000313" key="1">
    <source>
        <dbReference type="EnsemblMetazoa" id="Aqu2.1.43249_001"/>
    </source>
</evidence>
<organism evidence="1">
    <name type="scientific">Amphimedon queenslandica</name>
    <name type="common">Sponge</name>
    <dbReference type="NCBI Taxonomy" id="400682"/>
    <lineage>
        <taxon>Eukaryota</taxon>
        <taxon>Metazoa</taxon>
        <taxon>Porifera</taxon>
        <taxon>Demospongiae</taxon>
        <taxon>Heteroscleromorpha</taxon>
        <taxon>Haplosclerida</taxon>
        <taxon>Niphatidae</taxon>
        <taxon>Amphimedon</taxon>
    </lineage>
</organism>
<reference evidence="1" key="1">
    <citation type="submission" date="2017-05" db="UniProtKB">
        <authorList>
            <consortium name="EnsemblMetazoa"/>
        </authorList>
    </citation>
    <scope>IDENTIFICATION</scope>
</reference>
<protein>
    <submittedName>
        <fullName evidence="1">Uncharacterized protein</fullName>
    </submittedName>
</protein>
<accession>A0A1X7VTP0</accession>
<dbReference type="InParanoid" id="A0A1X7VTP0"/>
<dbReference type="EnsemblMetazoa" id="Aqu2.1.43249_001">
    <property type="protein sequence ID" value="Aqu2.1.43249_001"/>
    <property type="gene ID" value="Aqu2.1.43249"/>
</dbReference>
<sequence>MFKDFTLSLIKLPPCFSNIGLLAFYIKKSICVQLLQDRWKILNNRKAHPLKDVKNPVVLRTTFCKQIGHATLNETYVGRNVVVKTCKVPIFGPIPNKHIVRSFNRVCCDFTYFRMYQYISQTCLFLTL</sequence>
<name>A0A1X7VTP0_AMPQE</name>
<proteinExistence type="predicted"/>